<dbReference type="Pfam" id="PF04082">
    <property type="entry name" value="Fungal_trans"/>
    <property type="match status" value="1"/>
</dbReference>
<evidence type="ECO:0000259" key="3">
    <source>
        <dbReference type="Pfam" id="PF04082"/>
    </source>
</evidence>
<feature type="compositionally biased region" description="Low complexity" evidence="2">
    <location>
        <begin position="15"/>
        <end position="26"/>
    </location>
</feature>
<protein>
    <recommendedName>
        <fullName evidence="3">Xylanolytic transcriptional activator regulatory domain-containing protein</fullName>
    </recommendedName>
</protein>
<evidence type="ECO:0000313" key="4">
    <source>
        <dbReference type="EMBL" id="RFU32975.1"/>
    </source>
</evidence>
<dbReference type="GO" id="GO:0003677">
    <property type="term" value="F:DNA binding"/>
    <property type="evidence" value="ECO:0007669"/>
    <property type="project" value="InterPro"/>
</dbReference>
<keyword evidence="5" id="KW-1185">Reference proteome</keyword>
<dbReference type="OrthoDB" id="5041285at2759"/>
<organism evidence="4 5">
    <name type="scientific">Scytalidium lignicola</name>
    <name type="common">Hyphomycete</name>
    <dbReference type="NCBI Taxonomy" id="5539"/>
    <lineage>
        <taxon>Eukaryota</taxon>
        <taxon>Fungi</taxon>
        <taxon>Dikarya</taxon>
        <taxon>Ascomycota</taxon>
        <taxon>Pezizomycotina</taxon>
        <taxon>Leotiomycetes</taxon>
        <taxon>Leotiomycetes incertae sedis</taxon>
        <taxon>Scytalidium</taxon>
    </lineage>
</organism>
<dbReference type="STRING" id="5539.A0A3E2HI34"/>
<feature type="region of interest" description="Disordered" evidence="2">
    <location>
        <begin position="1"/>
        <end position="41"/>
    </location>
</feature>
<feature type="non-terminal residue" evidence="4">
    <location>
        <position position="346"/>
    </location>
</feature>
<feature type="non-terminal residue" evidence="4">
    <location>
        <position position="1"/>
    </location>
</feature>
<dbReference type="GO" id="GO:0006351">
    <property type="term" value="P:DNA-templated transcription"/>
    <property type="evidence" value="ECO:0007669"/>
    <property type="project" value="InterPro"/>
</dbReference>
<evidence type="ECO:0000256" key="1">
    <source>
        <dbReference type="ARBA" id="ARBA00023242"/>
    </source>
</evidence>
<accession>A0A3E2HI34</accession>
<dbReference type="Proteomes" id="UP000258309">
    <property type="component" value="Unassembled WGS sequence"/>
</dbReference>
<dbReference type="CDD" id="cd12148">
    <property type="entry name" value="fungal_TF_MHR"/>
    <property type="match status" value="1"/>
</dbReference>
<evidence type="ECO:0000256" key="2">
    <source>
        <dbReference type="SAM" id="MobiDB-lite"/>
    </source>
</evidence>
<dbReference type="InterPro" id="IPR052761">
    <property type="entry name" value="Fungal_Detox/Toxin_TFs"/>
</dbReference>
<name>A0A3E2HI34_SCYLI</name>
<dbReference type="GO" id="GO:0008270">
    <property type="term" value="F:zinc ion binding"/>
    <property type="evidence" value="ECO:0007669"/>
    <property type="project" value="InterPro"/>
</dbReference>
<dbReference type="AlphaFoldDB" id="A0A3E2HI34"/>
<sequence>MREPIPHNSSNRATVVESNSSESSEVISEDLLSQSPNPSGHDWLDNPVGSWGQLANWYWEYWREIEGQLIGPAVEDQIPPKPLRDDLVVLFFKYVHPVCPIFDEVQLHDCYYCNGDDASFLKIVSPLEFQAMMFAASLHLNDQQIRKTRYISTYQCHGSLFKIAQTTYHACQNASPIVLTRAAILLSYWSPYSSEQQTNSYWIDQAFTHAVTACLHKQQPCTPSETHDRRKLIWWSCLVRDRIIALGLRRFHLLHKEVPNCSLPSLDDFGLEVFDSRFVGIPCKLQYINNFIIQCELSQVMARISRFQEQRIYTAKSADPKSTISHSELQEVISLHLAKPLSIYDI</sequence>
<reference evidence="4 5" key="1">
    <citation type="submission" date="2018-05" db="EMBL/GenBank/DDBJ databases">
        <title>Draft genome sequence of Scytalidium lignicola DSM 105466, a ubiquitous saprotrophic fungus.</title>
        <authorList>
            <person name="Buettner E."/>
            <person name="Gebauer A.M."/>
            <person name="Hofrichter M."/>
            <person name="Liers C."/>
            <person name="Kellner H."/>
        </authorList>
    </citation>
    <scope>NUCLEOTIDE SEQUENCE [LARGE SCALE GENOMIC DNA]</scope>
    <source>
        <strain evidence="4 5">DSM 105466</strain>
    </source>
</reference>
<comment type="caution">
    <text evidence="4">The sequence shown here is derived from an EMBL/GenBank/DDBJ whole genome shotgun (WGS) entry which is preliminary data.</text>
</comment>
<feature type="domain" description="Xylanolytic transcriptional activator regulatory" evidence="3">
    <location>
        <begin position="90"/>
        <end position="310"/>
    </location>
</feature>
<gene>
    <name evidence="4" type="ORF">B7463_g3359</name>
</gene>
<keyword evidence="1" id="KW-0539">Nucleus</keyword>
<dbReference type="PANTHER" id="PTHR47425">
    <property type="entry name" value="FARB-RELATED"/>
    <property type="match status" value="1"/>
</dbReference>
<dbReference type="EMBL" id="NCSJ02000044">
    <property type="protein sequence ID" value="RFU32975.1"/>
    <property type="molecule type" value="Genomic_DNA"/>
</dbReference>
<proteinExistence type="predicted"/>
<dbReference type="InterPro" id="IPR007219">
    <property type="entry name" value="XnlR_reg_dom"/>
</dbReference>
<dbReference type="PANTHER" id="PTHR47425:SF2">
    <property type="entry name" value="FARB-RELATED"/>
    <property type="match status" value="1"/>
</dbReference>
<dbReference type="OMA" id="HACQNAS"/>
<evidence type="ECO:0000313" key="5">
    <source>
        <dbReference type="Proteomes" id="UP000258309"/>
    </source>
</evidence>